<dbReference type="SUPFAM" id="SSF51658">
    <property type="entry name" value="Xylose isomerase-like"/>
    <property type="match status" value="1"/>
</dbReference>
<accession>A0A4P6JT76</accession>
<protein>
    <submittedName>
        <fullName evidence="1">Xylose isomerase</fullName>
    </submittedName>
</protein>
<sequence length="405" mass="45987">MYKYGGTGYPFHLTYCTNIHPGNGWSEVYANLLHYVPALKARLAPHSDFGLGLRLSATETHELLQGEHLPQFHSFLAQHGLYVFTLNGFPYGAFHNAPVKAAVHTPDWRSEERVAYTLRLIDILAFLLPAGLEGSISTSPLSYKPWIAEQDTASWRLFAQQLACVAARLVHIKQQQAKLLYLALEPEPDGLLENSAEVVRFYTDWLLPYGGRWLAEALAISQEAARDYLLEHIRVCLDTCHMAVAYEEPEEVLQNFARVGIKVGKVQLSSALKVVFPPDKATRAQLAHLLAPFAESIYLHQVGQLNCDGSFVRYADLLDALPHIEDSQAAQWRIHFHVPIFMERFFMLQSTQETLLATLKLLQQKPFCQHLEIETYTWSVLPAALKKDLEDSLAREYAWVLEYLR</sequence>
<dbReference type="Gene3D" id="3.20.20.150">
    <property type="entry name" value="Divalent-metal-dependent TIM barrel enzymes"/>
    <property type="match status" value="1"/>
</dbReference>
<organism evidence="1 2">
    <name type="scientific">Ktedonosporobacter rubrisoli</name>
    <dbReference type="NCBI Taxonomy" id="2509675"/>
    <lineage>
        <taxon>Bacteria</taxon>
        <taxon>Bacillati</taxon>
        <taxon>Chloroflexota</taxon>
        <taxon>Ktedonobacteria</taxon>
        <taxon>Ktedonobacterales</taxon>
        <taxon>Ktedonosporobacteraceae</taxon>
        <taxon>Ktedonosporobacter</taxon>
    </lineage>
</organism>
<dbReference type="AlphaFoldDB" id="A0A4P6JT76"/>
<dbReference type="EMBL" id="CP035758">
    <property type="protein sequence ID" value="QBD78779.1"/>
    <property type="molecule type" value="Genomic_DNA"/>
</dbReference>
<dbReference type="KEGG" id="kbs:EPA93_23440"/>
<proteinExistence type="predicted"/>
<dbReference type="OrthoDB" id="9785907at2"/>
<dbReference type="NCBIfam" id="NF035939">
    <property type="entry name" value="TIM_EboE"/>
    <property type="match status" value="1"/>
</dbReference>
<dbReference type="PROSITE" id="PS00730">
    <property type="entry name" value="AP_NUCLEASE_F2_2"/>
    <property type="match status" value="1"/>
</dbReference>
<gene>
    <name evidence="1" type="ORF">EPA93_23440</name>
</gene>
<keyword evidence="1" id="KW-0413">Isomerase</keyword>
<evidence type="ECO:0000313" key="2">
    <source>
        <dbReference type="Proteomes" id="UP000290365"/>
    </source>
</evidence>
<dbReference type="InterPro" id="IPR036237">
    <property type="entry name" value="Xyl_isomerase-like_sf"/>
</dbReference>
<dbReference type="GO" id="GO:0016853">
    <property type="term" value="F:isomerase activity"/>
    <property type="evidence" value="ECO:0007669"/>
    <property type="project" value="UniProtKB-KW"/>
</dbReference>
<name>A0A4P6JT76_KTERU</name>
<dbReference type="Proteomes" id="UP000290365">
    <property type="component" value="Chromosome"/>
</dbReference>
<dbReference type="GO" id="GO:0008270">
    <property type="term" value="F:zinc ion binding"/>
    <property type="evidence" value="ECO:0007669"/>
    <property type="project" value="InterPro"/>
</dbReference>
<keyword evidence="2" id="KW-1185">Reference proteome</keyword>
<reference evidence="1 2" key="1">
    <citation type="submission" date="2019-01" db="EMBL/GenBank/DDBJ databases">
        <title>Ktedonosporobacter rubrisoli SCAWS-G2.</title>
        <authorList>
            <person name="Huang Y."/>
            <person name="Yan B."/>
        </authorList>
    </citation>
    <scope>NUCLEOTIDE SEQUENCE [LARGE SCALE GENOMIC DNA]</scope>
    <source>
        <strain evidence="1 2">SCAWS-G2</strain>
    </source>
</reference>
<evidence type="ECO:0000313" key="1">
    <source>
        <dbReference type="EMBL" id="QBD78779.1"/>
    </source>
</evidence>
<dbReference type="InterPro" id="IPR018246">
    <property type="entry name" value="AP_endonuc_F2_Zn_BS"/>
</dbReference>
<dbReference type="RefSeq" id="WP_129889832.1">
    <property type="nucleotide sequence ID" value="NZ_CP035758.1"/>
</dbReference>